<evidence type="ECO:0000256" key="13">
    <source>
        <dbReference type="SAM" id="MobiDB-lite"/>
    </source>
</evidence>
<comment type="catalytic activity">
    <reaction evidence="1">
        <text>Digestion of native collagen in the triple helical region at Xaa-|-Gly bonds. With synthetic peptides, a preference is shown for Gly at P3 and P1', Pro and Ala at P2 and P2', and hydroxyproline, Ala or Arg at P3'.</text>
        <dbReference type="EC" id="3.4.24.3"/>
    </reaction>
</comment>
<feature type="compositionally biased region" description="Basic and acidic residues" evidence="13">
    <location>
        <begin position="60"/>
        <end position="76"/>
    </location>
</feature>
<dbReference type="RefSeq" id="WP_380225984.1">
    <property type="nucleotide sequence ID" value="NZ_JBHSOF010000016.1"/>
</dbReference>
<evidence type="ECO:0000256" key="8">
    <source>
        <dbReference type="ARBA" id="ARBA00022729"/>
    </source>
</evidence>
<dbReference type="Pfam" id="PF04151">
    <property type="entry name" value="PPC"/>
    <property type="match status" value="1"/>
</dbReference>
<dbReference type="Pfam" id="PF01752">
    <property type="entry name" value="Peptidase_M9"/>
    <property type="match status" value="1"/>
</dbReference>
<evidence type="ECO:0000256" key="3">
    <source>
        <dbReference type="ARBA" id="ARBA00004613"/>
    </source>
</evidence>
<evidence type="ECO:0000256" key="12">
    <source>
        <dbReference type="ARBA" id="ARBA00023145"/>
    </source>
</evidence>
<accession>A0ABW0X542</accession>
<keyword evidence="18" id="KW-1185">Reference proteome</keyword>
<dbReference type="Gene3D" id="2.60.120.380">
    <property type="match status" value="1"/>
</dbReference>
<evidence type="ECO:0000256" key="4">
    <source>
        <dbReference type="ARBA" id="ARBA00012653"/>
    </source>
</evidence>
<name>A0ABW0X542_9ACTN</name>
<evidence type="ECO:0000256" key="10">
    <source>
        <dbReference type="ARBA" id="ARBA00022833"/>
    </source>
</evidence>
<proteinExistence type="predicted"/>
<keyword evidence="10" id="KW-0862">Zinc</keyword>
<evidence type="ECO:0000256" key="6">
    <source>
        <dbReference type="ARBA" id="ARBA00022670"/>
    </source>
</evidence>
<evidence type="ECO:0000313" key="17">
    <source>
        <dbReference type="EMBL" id="MFC5664284.1"/>
    </source>
</evidence>
<evidence type="ECO:0000256" key="5">
    <source>
        <dbReference type="ARBA" id="ARBA00022525"/>
    </source>
</evidence>
<comment type="subcellular location">
    <subcellularLocation>
        <location evidence="3">Secreted</location>
    </subcellularLocation>
</comment>
<keyword evidence="6" id="KW-0645">Protease</keyword>
<dbReference type="PANTHER" id="PTHR13062:SF9">
    <property type="entry name" value="MICROBIAL COLLAGENASE"/>
    <property type="match status" value="1"/>
</dbReference>
<keyword evidence="7" id="KW-0479">Metal-binding</keyword>
<protein>
    <recommendedName>
        <fullName evidence="4">microbial collagenase</fullName>
        <ecNumber evidence="4">3.4.24.3</ecNumber>
    </recommendedName>
</protein>
<dbReference type="Pfam" id="PF08453">
    <property type="entry name" value="Peptidase_M9_N"/>
    <property type="match status" value="1"/>
</dbReference>
<dbReference type="PRINTS" id="PR00931">
    <property type="entry name" value="MICOLLPTASE"/>
</dbReference>
<feature type="chain" id="PRO_5047421883" description="microbial collagenase" evidence="14">
    <location>
        <begin position="25"/>
        <end position="764"/>
    </location>
</feature>
<keyword evidence="9 17" id="KW-0378">Hydrolase</keyword>
<evidence type="ECO:0000256" key="2">
    <source>
        <dbReference type="ARBA" id="ARBA00001947"/>
    </source>
</evidence>
<evidence type="ECO:0000259" key="15">
    <source>
        <dbReference type="Pfam" id="PF04151"/>
    </source>
</evidence>
<comment type="cofactor">
    <cofactor evidence="2">
        <name>Zn(2+)</name>
        <dbReference type="ChEBI" id="CHEBI:29105"/>
    </cofactor>
</comment>
<evidence type="ECO:0000256" key="7">
    <source>
        <dbReference type="ARBA" id="ARBA00022723"/>
    </source>
</evidence>
<gene>
    <name evidence="17" type="ORF">ACFP3U_14985</name>
</gene>
<dbReference type="Gene3D" id="1.10.390.20">
    <property type="match status" value="1"/>
</dbReference>
<evidence type="ECO:0000313" key="18">
    <source>
        <dbReference type="Proteomes" id="UP001595975"/>
    </source>
</evidence>
<sequence length="764" mass="83531">MARLMTLMLALVLTIGLFAPLGQAAPVAASPTAGDATGAPRAPELPPPGVEEPDSTAPAHAEHDKALTPHDVRPRQDFNPWSTPRPAAKSPGQNAAAGETTGQTAAEAVPCNPADFGRTGADLVKLIKSVDMTCVNDLFRIDTRYAAAAFRESQMLTVTDAVREAAVAYQGNNSGSIQQLMYYLQAGYAVQWANPAVVGRYDRLPAAILADVQAFFANPHALDATAENAGPLLNAATLADVPREPLAYLPIVKRLLTAYNGGAWDRNDLMWSLNPAFLVLYRGIRSEDPAFRAALQADQGLIDAVAAFADRALVHAGGAYDTVLTNSVKELSRFMFYPELRPRTRPYLQALTVKFQVTGPTRNQRAAAVNAVRFYDRANCALYGTCQDPERFKAAYLTNTRQCSPSIRILAQAMTPAQLDATCTSLNGQDAYFHGVARDSGPVADDLNSTIEVVAFDSKADYDTLASVIYEADTNNGGVYLEGEPSRAGNQARFLAYRATWLRDFEIWNLNHEYTHYLDARYNLYGNFEVADRTPVVWWTEGLAEVVADSYRKLVNDAAIQVAAQHTYRLSDLFDTYYGDQDRVYRWGYLAVRYLLERHRPDVDALLARYRKGDWAGSRTLLKSTVGTRYDADFDSWLTACAGGECRNTPAFPPLTECAGGDLRQLDRNCGRANLAAVTGDYAHFYLSVPPGTRQLRVTSSGGTGNGELYYNPYGWAYTNAYVTRSAGPDNSESLTVTNPPSGYVFFSLYAQQGFSGVTVTSEF</sequence>
<dbReference type="Gene3D" id="3.40.30.160">
    <property type="entry name" value="Collagenase ColT, N-terminal domain"/>
    <property type="match status" value="1"/>
</dbReference>
<evidence type="ECO:0000259" key="16">
    <source>
        <dbReference type="Pfam" id="PF08453"/>
    </source>
</evidence>
<feature type="domain" description="Peptidase C-terminal archaeal/bacterial" evidence="15">
    <location>
        <begin position="681"/>
        <end position="743"/>
    </location>
</feature>
<feature type="region of interest" description="Disordered" evidence="13">
    <location>
        <begin position="28"/>
        <end position="105"/>
    </location>
</feature>
<dbReference type="InterPro" id="IPR007280">
    <property type="entry name" value="Peptidase_C_arc/bac"/>
</dbReference>
<keyword evidence="11" id="KW-0482">Metalloprotease</keyword>
<feature type="signal peptide" evidence="14">
    <location>
        <begin position="1"/>
        <end position="24"/>
    </location>
</feature>
<keyword evidence="5" id="KW-0964">Secreted</keyword>
<comment type="caution">
    <text evidence="17">The sequence shown here is derived from an EMBL/GenBank/DDBJ whole genome shotgun (WGS) entry which is preliminary data.</text>
</comment>
<keyword evidence="8 14" id="KW-0732">Signal</keyword>
<dbReference type="InterPro" id="IPR013661">
    <property type="entry name" value="Peptidase_M9_N_dom"/>
</dbReference>
<feature type="compositionally biased region" description="Low complexity" evidence="13">
    <location>
        <begin position="92"/>
        <end position="105"/>
    </location>
</feature>
<evidence type="ECO:0000256" key="11">
    <source>
        <dbReference type="ARBA" id="ARBA00023049"/>
    </source>
</evidence>
<dbReference type="Proteomes" id="UP001595975">
    <property type="component" value="Unassembled WGS sequence"/>
</dbReference>
<evidence type="ECO:0000256" key="14">
    <source>
        <dbReference type="SAM" id="SignalP"/>
    </source>
</evidence>
<evidence type="ECO:0000256" key="9">
    <source>
        <dbReference type="ARBA" id="ARBA00022801"/>
    </source>
</evidence>
<organism evidence="17 18">
    <name type="scientific">Kitasatospora misakiensis</name>
    <dbReference type="NCBI Taxonomy" id="67330"/>
    <lineage>
        <taxon>Bacteria</taxon>
        <taxon>Bacillati</taxon>
        <taxon>Actinomycetota</taxon>
        <taxon>Actinomycetes</taxon>
        <taxon>Kitasatosporales</taxon>
        <taxon>Streptomycetaceae</taxon>
        <taxon>Kitasatospora</taxon>
    </lineage>
</organism>
<reference evidence="18" key="1">
    <citation type="journal article" date="2019" name="Int. J. Syst. Evol. Microbiol.">
        <title>The Global Catalogue of Microorganisms (GCM) 10K type strain sequencing project: providing services to taxonomists for standard genome sequencing and annotation.</title>
        <authorList>
            <consortium name="The Broad Institute Genomics Platform"/>
            <consortium name="The Broad Institute Genome Sequencing Center for Infectious Disease"/>
            <person name="Wu L."/>
            <person name="Ma J."/>
        </authorList>
    </citation>
    <scope>NUCLEOTIDE SEQUENCE [LARGE SCALE GENOMIC DNA]</scope>
    <source>
        <strain evidence="18">CGMCC 4.1437</strain>
    </source>
</reference>
<keyword evidence="12" id="KW-0865">Zymogen</keyword>
<dbReference type="GO" id="GO:0004222">
    <property type="term" value="F:metalloendopeptidase activity"/>
    <property type="evidence" value="ECO:0007669"/>
    <property type="project" value="UniProtKB-EC"/>
</dbReference>
<feature type="domain" description="Peptidase M9 collagenase N-terminal" evidence="16">
    <location>
        <begin position="111"/>
        <end position="283"/>
    </location>
</feature>
<dbReference type="EC" id="3.4.24.3" evidence="4"/>
<dbReference type="InterPro" id="IPR002169">
    <property type="entry name" value="Peptidase_M9A/M9B"/>
</dbReference>
<dbReference type="EMBL" id="JBHSOF010000016">
    <property type="protein sequence ID" value="MFC5664284.1"/>
    <property type="molecule type" value="Genomic_DNA"/>
</dbReference>
<evidence type="ECO:0000256" key="1">
    <source>
        <dbReference type="ARBA" id="ARBA00000424"/>
    </source>
</evidence>
<dbReference type="PANTHER" id="PTHR13062">
    <property type="entry name" value="COLLAGENASE"/>
    <property type="match status" value="1"/>
</dbReference>